<evidence type="ECO:0000256" key="2">
    <source>
        <dbReference type="SAM" id="Phobius"/>
    </source>
</evidence>
<dbReference type="EMBL" id="MW794307">
    <property type="protein sequence ID" value="QYB20253.1"/>
    <property type="molecule type" value="Genomic_DNA"/>
</dbReference>
<keyword evidence="1" id="KW-0186">Copper</keyword>
<dbReference type="PANTHER" id="PTHR10422:SF18">
    <property type="entry name" value="CYTOCHROME C OXIDASE SUBUNIT 1"/>
    <property type="match status" value="1"/>
</dbReference>
<feature type="domain" description="Cytochrome oxidase subunit I profile" evidence="3">
    <location>
        <begin position="1"/>
        <end position="256"/>
    </location>
</feature>
<dbReference type="InterPro" id="IPR000883">
    <property type="entry name" value="Cyt_C_Oxase_1"/>
</dbReference>
<reference evidence="4" key="1">
    <citation type="journal article" date="2020" name="Sci. Rep.">
        <title>First characterization of the complete mitochondrial genome of fungal plant-pathogen Monilinia laxa which represents the mobile intron rich structure.</title>
        <authorList>
            <person name="Yildiz G."/>
            <person name="Ozkilinc H."/>
        </authorList>
    </citation>
    <scope>NUCLEOTIDE SEQUENCE</scope>
</reference>
<dbReference type="UniPathway" id="UPA00705"/>
<feature type="transmembrane region" description="Helical" evidence="2">
    <location>
        <begin position="99"/>
        <end position="124"/>
    </location>
</feature>
<accession>A0A7L8EY54</accession>
<keyword evidence="1" id="KW-0999">Mitochondrion inner membrane</keyword>
<dbReference type="Gene3D" id="1.20.210.10">
    <property type="entry name" value="Cytochrome c oxidase-like, subunit I domain"/>
    <property type="match status" value="1"/>
</dbReference>
<dbReference type="GO" id="GO:0004129">
    <property type="term" value="F:cytochrome-c oxidase activity"/>
    <property type="evidence" value="ECO:0007669"/>
    <property type="project" value="UniProtKB-EC"/>
</dbReference>
<dbReference type="GO" id="GO:0006123">
    <property type="term" value="P:mitochondrial electron transport, cytochrome c to oxygen"/>
    <property type="evidence" value="ECO:0007669"/>
    <property type="project" value="TreeGrafter"/>
</dbReference>
<dbReference type="GO" id="GO:0015990">
    <property type="term" value="P:electron transport coupled proton transport"/>
    <property type="evidence" value="ECO:0007669"/>
    <property type="project" value="TreeGrafter"/>
</dbReference>
<comment type="subcellular location">
    <subcellularLocation>
        <location evidence="1">Mitochondrion inner membrane</location>
        <topology evidence="1">Multi-pass membrane protein</topology>
    </subcellularLocation>
</comment>
<comment type="catalytic activity">
    <reaction evidence="1">
        <text>4 Fe(II)-[cytochrome c] + O2 + 8 H(+)(in) = 4 Fe(III)-[cytochrome c] + 2 H2O + 4 H(+)(out)</text>
        <dbReference type="Rhea" id="RHEA:11436"/>
        <dbReference type="Rhea" id="RHEA-COMP:10350"/>
        <dbReference type="Rhea" id="RHEA-COMP:14399"/>
        <dbReference type="ChEBI" id="CHEBI:15377"/>
        <dbReference type="ChEBI" id="CHEBI:15378"/>
        <dbReference type="ChEBI" id="CHEBI:15379"/>
        <dbReference type="ChEBI" id="CHEBI:29033"/>
        <dbReference type="ChEBI" id="CHEBI:29034"/>
        <dbReference type="EC" id="7.1.1.9"/>
    </reaction>
</comment>
<evidence type="ECO:0000256" key="1">
    <source>
        <dbReference type="RuleBase" id="RU000369"/>
    </source>
</evidence>
<dbReference type="EC" id="7.1.1.9" evidence="1"/>
<dbReference type="GeneID" id="60235960"/>
<feature type="transmembrane region" description="Helical" evidence="2">
    <location>
        <begin position="175"/>
        <end position="202"/>
    </location>
</feature>
<dbReference type="PRINTS" id="PR01165">
    <property type="entry name" value="CYCOXIDASEI"/>
</dbReference>
<keyword evidence="1" id="KW-0813">Transport</keyword>
<evidence type="ECO:0000313" key="4">
    <source>
        <dbReference type="EMBL" id="QOE17406.1"/>
    </source>
</evidence>
<dbReference type="RefSeq" id="YP_009945042.1">
    <property type="nucleotide sequence ID" value="NC_051483.1"/>
</dbReference>
<evidence type="ECO:0000313" key="5">
    <source>
        <dbReference type="EMBL" id="QYB19840.1"/>
    </source>
</evidence>
<comment type="pathway">
    <text evidence="1">Energy metabolism; oxidative phosphorylation.</text>
</comment>
<dbReference type="PROSITE" id="PS50855">
    <property type="entry name" value="COX1"/>
    <property type="match status" value="1"/>
</dbReference>
<name>A0A7L8EY54_MONLA</name>
<keyword evidence="1 2" id="KW-0812">Transmembrane</keyword>
<dbReference type="EMBL" id="MW794306">
    <property type="protein sequence ID" value="QYB20175.1"/>
    <property type="molecule type" value="Genomic_DNA"/>
</dbReference>
<dbReference type="EMBL" id="MW794304">
    <property type="protein sequence ID" value="QYB20010.1"/>
    <property type="molecule type" value="Genomic_DNA"/>
</dbReference>
<keyword evidence="1" id="KW-0408">Iron</keyword>
<protein>
    <recommendedName>
        <fullName evidence="1">Cytochrome c oxidase subunit 1</fullName>
        <ecNumber evidence="1">7.1.1.9</ecNumber>
    </recommendedName>
</protein>
<dbReference type="PANTHER" id="PTHR10422">
    <property type="entry name" value="CYTOCHROME C OXIDASE SUBUNIT 1"/>
    <property type="match status" value="1"/>
</dbReference>
<dbReference type="SUPFAM" id="SSF81442">
    <property type="entry name" value="Cytochrome c oxidase subunit I-like"/>
    <property type="match status" value="1"/>
</dbReference>
<dbReference type="EMBL" id="MW794302">
    <property type="protein sequence ID" value="QYB19840.1"/>
    <property type="molecule type" value="Genomic_DNA"/>
</dbReference>
<gene>
    <name evidence="4" type="primary">cox1</name>
</gene>
<organism evidence="4">
    <name type="scientific">Monilinia laxa</name>
    <name type="common">Brown rot fungus</name>
    <name type="synonym">Sclerotinia laxa</name>
    <dbReference type="NCBI Taxonomy" id="61186"/>
    <lineage>
        <taxon>Eukaryota</taxon>
        <taxon>Fungi</taxon>
        <taxon>Dikarya</taxon>
        <taxon>Ascomycota</taxon>
        <taxon>Pezizomycotina</taxon>
        <taxon>Leotiomycetes</taxon>
        <taxon>Helotiales</taxon>
        <taxon>Sclerotiniaceae</taxon>
        <taxon>Monilinia</taxon>
    </lineage>
</organism>
<dbReference type="GO" id="GO:0005743">
    <property type="term" value="C:mitochondrial inner membrane"/>
    <property type="evidence" value="ECO:0007669"/>
    <property type="project" value="UniProtKB-SubCell"/>
</dbReference>
<dbReference type="GO" id="GO:0020037">
    <property type="term" value="F:heme binding"/>
    <property type="evidence" value="ECO:0007669"/>
    <property type="project" value="InterPro"/>
</dbReference>
<keyword evidence="1 2" id="KW-0472">Membrane</keyword>
<dbReference type="EMBL" id="MW794305">
    <property type="protein sequence ID" value="QYB20109.1"/>
    <property type="molecule type" value="Genomic_DNA"/>
</dbReference>
<dbReference type="EMBL" id="MN881998">
    <property type="protein sequence ID" value="QOE17406.1"/>
    <property type="molecule type" value="Genomic_DNA"/>
</dbReference>
<dbReference type="AlphaFoldDB" id="A0A7L8EY54"/>
<keyword evidence="1" id="KW-0679">Respiratory chain</keyword>
<dbReference type="InterPro" id="IPR023616">
    <property type="entry name" value="Cyt_c_oxase-like_su1_dom"/>
</dbReference>
<dbReference type="Pfam" id="PF00115">
    <property type="entry name" value="COX1"/>
    <property type="match status" value="1"/>
</dbReference>
<keyword evidence="1 4" id="KW-0496">Mitochondrion</keyword>
<dbReference type="GO" id="GO:0046872">
    <property type="term" value="F:metal ion binding"/>
    <property type="evidence" value="ECO:0007669"/>
    <property type="project" value="UniProtKB-KW"/>
</dbReference>
<sequence>MVYAMMSIGVLGFVVWSHHMYTVGLDVDTRAYFTAATLIIAVPTGIKIFSWLATCYGGSLQLTPSMLFALGFVFMFTIGGLSGVVLANASLDIAFHDTYYVVAHFHYVLSMGAVFALYSAWYFWIPKILGLDYNKVLGKAHFWILFIGVNVTFFPQHFLGLQGMPRRISDYPDAFAGWNLISSFGSIISVVATGLFLYIVYVQLVEGKATTRYPWLTPQFYSDSLQTLLNRSYNSLEWALTSPPKPHAFVSLPLQS</sequence>
<feature type="transmembrane region" description="Helical" evidence="2">
    <location>
        <begin position="66"/>
        <end position="87"/>
    </location>
</feature>
<keyword evidence="1" id="KW-0349">Heme</keyword>
<feature type="transmembrane region" description="Helical" evidence="2">
    <location>
        <begin position="32"/>
        <end position="54"/>
    </location>
</feature>
<feature type="transmembrane region" description="Helical" evidence="2">
    <location>
        <begin position="136"/>
        <end position="155"/>
    </location>
</feature>
<evidence type="ECO:0000259" key="3">
    <source>
        <dbReference type="PROSITE" id="PS50855"/>
    </source>
</evidence>
<keyword evidence="2" id="KW-1133">Transmembrane helix</keyword>
<dbReference type="InterPro" id="IPR036927">
    <property type="entry name" value="Cyt_c_oxase-like_su1_sf"/>
</dbReference>
<keyword evidence="1" id="KW-0479">Metal-binding</keyword>
<dbReference type="EMBL" id="MW794303">
    <property type="protein sequence ID" value="QYB19925.1"/>
    <property type="molecule type" value="Genomic_DNA"/>
</dbReference>
<keyword evidence="1" id="KW-0249">Electron transport</keyword>
<comment type="function">
    <text evidence="1">Component of the cytochrome c oxidase, the last enzyme in the mitochondrial electron transport chain which drives oxidative phosphorylation. The respiratory chain contains 3 multisubunit complexes succinate dehydrogenase (complex II, CII), ubiquinol-cytochrome c oxidoreductase (cytochrome b-c1 complex, complex III, CIII) and cytochrome c oxidase (complex IV, CIV), that cooperate to transfer electrons derived from NADH and succinate to molecular oxygen, creating an electrochemical gradient over the inner membrane that drives transmembrane transport and the ATP synthase. Cytochrome c oxidase is the component of the respiratory chain that catalyzes the reduction of oxygen to water. Electrons originating from reduced cytochrome c in the intermembrane space (IMS) are transferred via the dinuclear copper A center (CU(A)) of subunit 2 and heme A of subunit 1 to the active site in subunit 1, a binuclear center (BNC) formed by heme A3 and copper B (CU(B)). The BNC reduces molecular oxygen to 2 water molecules using 4 electrons from cytochrome c in the IMS and 4 protons from the mitochondrial matrix.</text>
</comment>
<reference evidence="5" key="2">
    <citation type="journal article" date="2021" name="Front. Microbiol.">
        <title>Pan-Mitogenomics Approach Discovers Diversity and Dynamism in the Prominent Brown Rot Fungal Pathogens.</title>
        <authorList>
            <person name="Yildiz G."/>
            <person name="Ozkilinc H."/>
        </authorList>
    </citation>
    <scope>NUCLEOTIDE SEQUENCE</scope>
</reference>
<dbReference type="EMBL" id="MW794308">
    <property type="protein sequence ID" value="QYB20338.1"/>
    <property type="molecule type" value="Genomic_DNA"/>
</dbReference>
<proteinExistence type="inferred from homology"/>
<geneLocation type="mitochondrion" evidence="4"/>
<comment type="similarity">
    <text evidence="1">Belongs to the heme-copper respiratory oxidase family.</text>
</comment>